<keyword evidence="4" id="KW-1185">Reference proteome</keyword>
<evidence type="ECO:0000313" key="4">
    <source>
        <dbReference type="Proteomes" id="UP001222027"/>
    </source>
</evidence>
<evidence type="ECO:0000313" key="3">
    <source>
        <dbReference type="EMBL" id="KAJ8475641.1"/>
    </source>
</evidence>
<feature type="region of interest" description="Disordered" evidence="2">
    <location>
        <begin position="599"/>
        <end position="648"/>
    </location>
</feature>
<dbReference type="EMBL" id="JAQQAF010000006">
    <property type="protein sequence ID" value="KAJ8475641.1"/>
    <property type="molecule type" value="Genomic_DNA"/>
</dbReference>
<feature type="compositionally biased region" description="Basic and acidic residues" evidence="2">
    <location>
        <begin position="630"/>
        <end position="640"/>
    </location>
</feature>
<feature type="compositionally biased region" description="Basic and acidic residues" evidence="2">
    <location>
        <begin position="601"/>
        <end position="620"/>
    </location>
</feature>
<evidence type="ECO:0000256" key="2">
    <source>
        <dbReference type="SAM" id="MobiDB-lite"/>
    </source>
</evidence>
<proteinExistence type="predicted"/>
<feature type="coiled-coil region" evidence="1">
    <location>
        <begin position="56"/>
        <end position="95"/>
    </location>
</feature>
<keyword evidence="1" id="KW-0175">Coiled coil</keyword>
<dbReference type="AlphaFoldDB" id="A0AAV8P8U5"/>
<dbReference type="PANTHER" id="PTHR36037:SF1">
    <property type="entry name" value="RNA-DIRECTED DNA POLYMERASE (REVERSE TRANSCRIPTASE)-RELATED FAMILY PROTEIN"/>
    <property type="match status" value="1"/>
</dbReference>
<gene>
    <name evidence="3" type="ORF">OPV22_019368</name>
</gene>
<dbReference type="Proteomes" id="UP001222027">
    <property type="component" value="Unassembled WGS sequence"/>
</dbReference>
<protein>
    <submittedName>
        <fullName evidence="3">Uncharacterized protein</fullName>
    </submittedName>
</protein>
<comment type="caution">
    <text evidence="3">The sequence shown here is derived from an EMBL/GenBank/DDBJ whole genome shotgun (WGS) entry which is preliminary data.</text>
</comment>
<name>A0AAV8P8U5_ENSVE</name>
<dbReference type="PANTHER" id="PTHR36037">
    <property type="entry name" value="RNA-DIRECTED DNA POLYMERASE (REVERSE TRANSCRIPTASE)-RELATED FAMILY PROTEIN"/>
    <property type="match status" value="1"/>
</dbReference>
<sequence>MAETLISSEEFGMEPVDLEDIRSRLKVLSEMQMRLVSSSDASSVDTKKLEHCSFDLQEMFKQLEAEEQNIASLGIDDLEAYMEQLKKEICSAEEENTKISSEVETLTRMVTRDLVQLDGDLEALTCSLKIFNSQGLHHLSSSCPDSILLHGESHECQLHMFNENKFEILELNQRIEKNKENINILQDLDHALKRLEAVGQLEHMFSDVRVIDFQGSCIRLSLKTPIPNIDGFIIQRNLDFVEPFVSEHEMLIEVIDKTMELKRVEIFPDDVFIDGIVDTIKSSRDFISSTTSSLGWFIRQVQHHIVLCTLRRLLVKDANKSRHSLEYSDRDDTVTAHLVGGIDTYIKLAHGWPISSYPLKLLSIKNRDNQSKSISLSFLCKVKELANTLDMESRLHLARFQQKVQVFRRLFTSQHQNHLMNGLSVSFHRINRPVDVEVNCIICKCCLTCLLEAHKDPELAMSSLHTTIGSKAEKLLSPGTLMMKKKDRSLSVEDKVEGLYSERKQVDFESKEETFFDSQGWLDSDSEDDFVSVNGDSTPNYQININRTPQVNEVFSAAIFPDATSQISSADPKRKLAELLQENQVEVDDGKQNAACGMNESDGKPEFYETDSSLHLRIPHETSSVTDSETPSKDSKQQKEKKMKAKKSCFPSLCSFRFKERRKQKTGPVH</sequence>
<organism evidence="3 4">
    <name type="scientific">Ensete ventricosum</name>
    <name type="common">Abyssinian banana</name>
    <name type="synonym">Musa ensete</name>
    <dbReference type="NCBI Taxonomy" id="4639"/>
    <lineage>
        <taxon>Eukaryota</taxon>
        <taxon>Viridiplantae</taxon>
        <taxon>Streptophyta</taxon>
        <taxon>Embryophyta</taxon>
        <taxon>Tracheophyta</taxon>
        <taxon>Spermatophyta</taxon>
        <taxon>Magnoliopsida</taxon>
        <taxon>Liliopsida</taxon>
        <taxon>Zingiberales</taxon>
        <taxon>Musaceae</taxon>
        <taxon>Ensete</taxon>
    </lineage>
</organism>
<accession>A0AAV8P8U5</accession>
<reference evidence="3 4" key="1">
    <citation type="submission" date="2022-12" db="EMBL/GenBank/DDBJ databases">
        <title>Chromosome-scale assembly of the Ensete ventricosum genome.</title>
        <authorList>
            <person name="Dussert Y."/>
            <person name="Stocks J."/>
            <person name="Wendawek A."/>
            <person name="Woldeyes F."/>
            <person name="Nichols R.A."/>
            <person name="Borrell J.S."/>
        </authorList>
    </citation>
    <scope>NUCLEOTIDE SEQUENCE [LARGE SCALE GENOMIC DNA]</scope>
    <source>
        <strain evidence="4">cv. Maze</strain>
        <tissue evidence="3">Seeds</tissue>
    </source>
</reference>
<evidence type="ECO:0000256" key="1">
    <source>
        <dbReference type="SAM" id="Coils"/>
    </source>
</evidence>